<feature type="transmembrane region" description="Helical" evidence="15">
    <location>
        <begin position="12"/>
        <end position="31"/>
    </location>
</feature>
<dbReference type="GO" id="GO:0005506">
    <property type="term" value="F:iron ion binding"/>
    <property type="evidence" value="ECO:0007669"/>
    <property type="project" value="InterPro"/>
</dbReference>
<dbReference type="InterPro" id="IPR001128">
    <property type="entry name" value="Cyt_P450"/>
</dbReference>
<keyword evidence="15" id="KW-0812">Transmembrane</keyword>
<evidence type="ECO:0000256" key="7">
    <source>
        <dbReference type="ARBA" id="ARBA00022824"/>
    </source>
</evidence>
<keyword evidence="12 15" id="KW-0472">Membrane</keyword>
<name>A0A9P0F6L8_BEMTA</name>
<dbReference type="KEGG" id="btab:109036614"/>
<evidence type="ECO:0000313" key="17">
    <source>
        <dbReference type="Proteomes" id="UP001152759"/>
    </source>
</evidence>
<dbReference type="GO" id="GO:0005789">
    <property type="term" value="C:endoplasmic reticulum membrane"/>
    <property type="evidence" value="ECO:0007669"/>
    <property type="project" value="UniProtKB-SubCell"/>
</dbReference>
<evidence type="ECO:0008006" key="18">
    <source>
        <dbReference type="Google" id="ProtNLM"/>
    </source>
</evidence>
<comment type="subcellular location">
    <subcellularLocation>
        <location evidence="3">Endoplasmic reticulum membrane</location>
        <topology evidence="3">Peripheral membrane protein</topology>
    </subcellularLocation>
    <subcellularLocation>
        <location evidence="2">Microsome membrane</location>
        <topology evidence="2">Peripheral membrane protein</topology>
    </subcellularLocation>
</comment>
<dbReference type="InterPro" id="IPR036396">
    <property type="entry name" value="Cyt_P450_sf"/>
</dbReference>
<gene>
    <name evidence="16" type="ORF">BEMITA_LOCUS8892</name>
</gene>
<dbReference type="EMBL" id="OU963866">
    <property type="protein sequence ID" value="CAH0390142.1"/>
    <property type="molecule type" value="Genomic_DNA"/>
</dbReference>
<evidence type="ECO:0000313" key="16">
    <source>
        <dbReference type="EMBL" id="CAH0390142.1"/>
    </source>
</evidence>
<dbReference type="InterPro" id="IPR002401">
    <property type="entry name" value="Cyt_P450_E_grp-I"/>
</dbReference>
<evidence type="ECO:0000256" key="14">
    <source>
        <dbReference type="RuleBase" id="RU000461"/>
    </source>
</evidence>
<dbReference type="PRINTS" id="PR00385">
    <property type="entry name" value="P450"/>
</dbReference>
<dbReference type="InterPro" id="IPR017972">
    <property type="entry name" value="Cyt_P450_CS"/>
</dbReference>
<keyword evidence="11 14" id="KW-0503">Monooxygenase</keyword>
<evidence type="ECO:0000256" key="15">
    <source>
        <dbReference type="SAM" id="Phobius"/>
    </source>
</evidence>
<evidence type="ECO:0000256" key="9">
    <source>
        <dbReference type="ARBA" id="ARBA00023002"/>
    </source>
</evidence>
<evidence type="ECO:0000256" key="2">
    <source>
        <dbReference type="ARBA" id="ARBA00004174"/>
    </source>
</evidence>
<keyword evidence="6 13" id="KW-0479">Metal-binding</keyword>
<dbReference type="PANTHER" id="PTHR24292">
    <property type="entry name" value="CYTOCHROME P450"/>
    <property type="match status" value="1"/>
</dbReference>
<evidence type="ECO:0000256" key="12">
    <source>
        <dbReference type="ARBA" id="ARBA00023136"/>
    </source>
</evidence>
<dbReference type="Pfam" id="PF00067">
    <property type="entry name" value="p450"/>
    <property type="match status" value="1"/>
</dbReference>
<evidence type="ECO:0000256" key="6">
    <source>
        <dbReference type="ARBA" id="ARBA00022723"/>
    </source>
</evidence>
<dbReference type="GO" id="GO:0016705">
    <property type="term" value="F:oxidoreductase activity, acting on paired donors, with incorporation or reduction of molecular oxygen"/>
    <property type="evidence" value="ECO:0007669"/>
    <property type="project" value="InterPro"/>
</dbReference>
<protein>
    <recommendedName>
        <fullName evidence="18">Cytochrome P450</fullName>
    </recommendedName>
</protein>
<evidence type="ECO:0000256" key="10">
    <source>
        <dbReference type="ARBA" id="ARBA00023004"/>
    </source>
</evidence>
<sequence>MISISNLTTLLSFPYLCLIFLSISFYVYLRATISHHTWKKRGIPLLDPVPFFGQWEFSRIFHESYFEIINRLYEEARSKGLKYCCIFQFSTPTLMLLDPQIIGSILTKDFAYFSDRFDLHYDETQAISQQLFSVSTADWKEISKRVSPVVSPGRIGYLVQEMESIDKDVIFNDVPSVVSTDRFAFKFNQMVMGLASLGSDLARNASSVLESVKHMIDHGFYNFFIFYTPLVLPSLRKSFFPKIDDEELCSMVRNVSMSRENIGDHRNDVFQFFMDAQAKQEKRNKKSSSSNSSFDVDILTVARRLFWFLMDSQGTSTVALSFVLHLISLHPECQKKIKQELEQVMEERGEQEVTYSVVRDLKYTHTVIKECLRLYTPMSVLQRVCTKDYLLPGSSVVVPKGTKVIIPIYSIQRDPQYFPEPFEFRPGRFHDVTKIAPYTFMPFGEGPRFCIGYRFAMAHLKYTIATLVSKFHIEAASTKQNILALHPFSPAILRSKKEIMVRFRKRFSKSEESVT</sequence>
<keyword evidence="5 13" id="KW-0349">Heme</keyword>
<dbReference type="AlphaFoldDB" id="A0A9P0F6L8"/>
<comment type="cofactor">
    <cofactor evidence="1 13">
        <name>heme</name>
        <dbReference type="ChEBI" id="CHEBI:30413"/>
    </cofactor>
</comment>
<evidence type="ECO:0000256" key="3">
    <source>
        <dbReference type="ARBA" id="ARBA00004406"/>
    </source>
</evidence>
<accession>A0A9P0F6L8</accession>
<keyword evidence="17" id="KW-1185">Reference proteome</keyword>
<dbReference type="FunFam" id="1.10.630.10:FF:000182">
    <property type="entry name" value="Cytochrome P450 3A4"/>
    <property type="match status" value="1"/>
</dbReference>
<evidence type="ECO:0000256" key="13">
    <source>
        <dbReference type="PIRSR" id="PIRSR602401-1"/>
    </source>
</evidence>
<evidence type="ECO:0000256" key="8">
    <source>
        <dbReference type="ARBA" id="ARBA00022848"/>
    </source>
</evidence>
<dbReference type="PRINTS" id="PR00463">
    <property type="entry name" value="EP450I"/>
</dbReference>
<reference evidence="16" key="1">
    <citation type="submission" date="2021-12" db="EMBL/GenBank/DDBJ databases">
        <authorList>
            <person name="King R."/>
        </authorList>
    </citation>
    <scope>NUCLEOTIDE SEQUENCE</scope>
</reference>
<proteinExistence type="inferred from homology"/>
<feature type="binding site" description="axial binding residue" evidence="13">
    <location>
        <position position="450"/>
    </location>
    <ligand>
        <name>heme</name>
        <dbReference type="ChEBI" id="CHEBI:30413"/>
    </ligand>
    <ligandPart>
        <name>Fe</name>
        <dbReference type="ChEBI" id="CHEBI:18248"/>
    </ligandPart>
</feature>
<dbReference type="Proteomes" id="UP001152759">
    <property type="component" value="Chromosome 5"/>
</dbReference>
<keyword evidence="9 14" id="KW-0560">Oxidoreductase</keyword>
<dbReference type="SUPFAM" id="SSF48264">
    <property type="entry name" value="Cytochrome P450"/>
    <property type="match status" value="1"/>
</dbReference>
<keyword evidence="10 13" id="KW-0408">Iron</keyword>
<dbReference type="PROSITE" id="PS00086">
    <property type="entry name" value="CYTOCHROME_P450"/>
    <property type="match status" value="1"/>
</dbReference>
<dbReference type="GO" id="GO:0020037">
    <property type="term" value="F:heme binding"/>
    <property type="evidence" value="ECO:0007669"/>
    <property type="project" value="InterPro"/>
</dbReference>
<evidence type="ECO:0000256" key="1">
    <source>
        <dbReference type="ARBA" id="ARBA00001971"/>
    </source>
</evidence>
<comment type="similarity">
    <text evidence="4 14">Belongs to the cytochrome P450 family.</text>
</comment>
<dbReference type="Gene3D" id="1.10.630.10">
    <property type="entry name" value="Cytochrome P450"/>
    <property type="match status" value="1"/>
</dbReference>
<evidence type="ECO:0000256" key="4">
    <source>
        <dbReference type="ARBA" id="ARBA00010617"/>
    </source>
</evidence>
<evidence type="ECO:0000256" key="11">
    <source>
        <dbReference type="ARBA" id="ARBA00023033"/>
    </source>
</evidence>
<dbReference type="GO" id="GO:0004497">
    <property type="term" value="F:monooxygenase activity"/>
    <property type="evidence" value="ECO:0007669"/>
    <property type="project" value="UniProtKB-KW"/>
</dbReference>
<keyword evidence="15" id="KW-1133">Transmembrane helix</keyword>
<keyword evidence="7" id="KW-0256">Endoplasmic reticulum</keyword>
<keyword evidence="8" id="KW-0492">Microsome</keyword>
<evidence type="ECO:0000256" key="5">
    <source>
        <dbReference type="ARBA" id="ARBA00022617"/>
    </source>
</evidence>
<organism evidence="16 17">
    <name type="scientific">Bemisia tabaci</name>
    <name type="common">Sweetpotato whitefly</name>
    <name type="synonym">Aleurodes tabaci</name>
    <dbReference type="NCBI Taxonomy" id="7038"/>
    <lineage>
        <taxon>Eukaryota</taxon>
        <taxon>Metazoa</taxon>
        <taxon>Ecdysozoa</taxon>
        <taxon>Arthropoda</taxon>
        <taxon>Hexapoda</taxon>
        <taxon>Insecta</taxon>
        <taxon>Pterygota</taxon>
        <taxon>Neoptera</taxon>
        <taxon>Paraneoptera</taxon>
        <taxon>Hemiptera</taxon>
        <taxon>Sternorrhyncha</taxon>
        <taxon>Aleyrodoidea</taxon>
        <taxon>Aleyrodidae</taxon>
        <taxon>Aleyrodinae</taxon>
        <taxon>Bemisia</taxon>
    </lineage>
</organism>
<dbReference type="PANTHER" id="PTHR24292:SF54">
    <property type="entry name" value="CYP9F3-RELATED"/>
    <property type="match status" value="1"/>
</dbReference>
<dbReference type="InterPro" id="IPR050476">
    <property type="entry name" value="Insect_CytP450_Detox"/>
</dbReference>